<dbReference type="Gene3D" id="1.10.3720.10">
    <property type="entry name" value="MetI-like"/>
    <property type="match status" value="1"/>
</dbReference>
<keyword evidence="5 7" id="KW-1133">Transmembrane helix</keyword>
<evidence type="ECO:0000256" key="7">
    <source>
        <dbReference type="RuleBase" id="RU363032"/>
    </source>
</evidence>
<dbReference type="EMBL" id="CP012098">
    <property type="protein sequence ID" value="AQP40991.1"/>
    <property type="molecule type" value="Genomic_DNA"/>
</dbReference>
<dbReference type="RefSeq" id="WP_051040957.1">
    <property type="nucleotide sequence ID" value="NZ_BAABYN010000001.1"/>
</dbReference>
<feature type="domain" description="ABC transmembrane type-1" evidence="8">
    <location>
        <begin position="67"/>
        <end position="247"/>
    </location>
</feature>
<dbReference type="SUPFAM" id="SSF161098">
    <property type="entry name" value="MetI-like"/>
    <property type="match status" value="1"/>
</dbReference>
<dbReference type="PANTHER" id="PTHR30151:SF25">
    <property type="entry name" value="TAURINE TRANSPORT SYSTEM PERMEASE PROTEIN TAUC"/>
    <property type="match status" value="1"/>
</dbReference>
<evidence type="ECO:0000313" key="9">
    <source>
        <dbReference type="EMBL" id="AQP40991.1"/>
    </source>
</evidence>
<feature type="transmembrane region" description="Helical" evidence="7">
    <location>
        <begin position="108"/>
        <end position="127"/>
    </location>
</feature>
<evidence type="ECO:0000259" key="8">
    <source>
        <dbReference type="PROSITE" id="PS50928"/>
    </source>
</evidence>
<proteinExistence type="inferred from homology"/>
<comment type="similarity">
    <text evidence="7">Belongs to the binding-protein-dependent transport system permease family.</text>
</comment>
<organism evidence="9 10">
    <name type="scientific">Anaerostipes hadrus</name>
    <dbReference type="NCBI Taxonomy" id="649756"/>
    <lineage>
        <taxon>Bacteria</taxon>
        <taxon>Bacillati</taxon>
        <taxon>Bacillota</taxon>
        <taxon>Clostridia</taxon>
        <taxon>Lachnospirales</taxon>
        <taxon>Lachnospiraceae</taxon>
        <taxon>Anaerostipes</taxon>
    </lineage>
</organism>
<evidence type="ECO:0000256" key="1">
    <source>
        <dbReference type="ARBA" id="ARBA00004651"/>
    </source>
</evidence>
<dbReference type="GO" id="GO:0042918">
    <property type="term" value="P:alkanesulfonate transmembrane transport"/>
    <property type="evidence" value="ECO:0007669"/>
    <property type="project" value="UniProtKB-ARBA"/>
</dbReference>
<accession>A0A1Q2CB55</accession>
<comment type="subcellular location">
    <subcellularLocation>
        <location evidence="1 7">Cell membrane</location>
        <topology evidence="1 7">Multi-pass membrane protein</topology>
    </subcellularLocation>
</comment>
<dbReference type="InterPro" id="IPR035906">
    <property type="entry name" value="MetI-like_sf"/>
</dbReference>
<keyword evidence="6 7" id="KW-0472">Membrane</keyword>
<feature type="transmembrane region" description="Helical" evidence="7">
    <location>
        <begin position="173"/>
        <end position="192"/>
    </location>
</feature>
<evidence type="ECO:0000256" key="5">
    <source>
        <dbReference type="ARBA" id="ARBA00022989"/>
    </source>
</evidence>
<feature type="transmembrane region" description="Helical" evidence="7">
    <location>
        <begin position="230"/>
        <end position="247"/>
    </location>
</feature>
<reference evidence="9 10" key="1">
    <citation type="journal article" date="2016" name="Sci. Rep.">
        <title>Accelerated dysbiosis of gut microbiota during aggravation of DSS-induced colitis by a butyrate-producing bacterium.</title>
        <authorList>
            <person name="Zhang Q."/>
            <person name="Wu Y."/>
            <person name="Wang J."/>
            <person name="Wu G."/>
            <person name="Long W."/>
            <person name="Xue Z."/>
            <person name="Wang L."/>
            <person name="Zhang X."/>
            <person name="Pang X."/>
            <person name="Zhao Y."/>
            <person name="Zhao L."/>
            <person name="Zhang C."/>
        </authorList>
    </citation>
    <scope>NUCLEOTIDE SEQUENCE [LARGE SCALE GENOMIC DNA]</scope>
    <source>
        <strain evidence="9 10">BPB5</strain>
    </source>
</reference>
<evidence type="ECO:0000256" key="4">
    <source>
        <dbReference type="ARBA" id="ARBA00022692"/>
    </source>
</evidence>
<dbReference type="InterPro" id="IPR000515">
    <property type="entry name" value="MetI-like"/>
</dbReference>
<evidence type="ECO:0000256" key="3">
    <source>
        <dbReference type="ARBA" id="ARBA00022475"/>
    </source>
</evidence>
<gene>
    <name evidence="9" type="ORF">DO83_13700</name>
</gene>
<dbReference type="FunFam" id="1.10.3720.10:FF:000003">
    <property type="entry name" value="Aliphatic sulfonate ABC transporter permease"/>
    <property type="match status" value="1"/>
</dbReference>
<name>A0A1Q2CB55_ANAHA</name>
<dbReference type="Proteomes" id="UP000188159">
    <property type="component" value="Chromosome"/>
</dbReference>
<sequence>MEHTKNSTKTEHLISLSVVLVILFLWFYTTSMGLVSETLVPSPISVWDSFLDILKNGYKGSTLIQHLAASMGRLIKAYVLAMITAIPLGLLSGYNSKIRALLEPVIEFYRPLPPLAYYTLLVLWMGIGDGSKIMLLFLAGFAPIYIACAAGVNKVKKDYVLGAQTLGANARQIFIYVIFPAVLPDIFTGLRTSLGVEYTTLVAAEMVAAVSGIGWMVLDASNYLRSDIMFFGIILMGITGIVLDQILKLVEHYMVHWKGKN</sequence>
<evidence type="ECO:0000313" key="10">
    <source>
        <dbReference type="Proteomes" id="UP000188159"/>
    </source>
</evidence>
<evidence type="ECO:0000256" key="6">
    <source>
        <dbReference type="ARBA" id="ARBA00023136"/>
    </source>
</evidence>
<protein>
    <submittedName>
        <fullName evidence="9">Taurine ABC transporter permease</fullName>
    </submittedName>
</protein>
<keyword evidence="4 7" id="KW-0812">Transmembrane</keyword>
<feature type="transmembrane region" description="Helical" evidence="7">
    <location>
        <begin position="77"/>
        <end position="96"/>
    </location>
</feature>
<feature type="transmembrane region" description="Helical" evidence="7">
    <location>
        <begin position="133"/>
        <end position="152"/>
    </location>
</feature>
<evidence type="ECO:0000256" key="2">
    <source>
        <dbReference type="ARBA" id="ARBA00022448"/>
    </source>
</evidence>
<dbReference type="AlphaFoldDB" id="A0A1Q2CB55"/>
<keyword evidence="3" id="KW-1003">Cell membrane</keyword>
<dbReference type="GO" id="GO:0005886">
    <property type="term" value="C:plasma membrane"/>
    <property type="evidence" value="ECO:0007669"/>
    <property type="project" value="UniProtKB-SubCell"/>
</dbReference>
<feature type="transmembrane region" description="Helical" evidence="7">
    <location>
        <begin position="12"/>
        <end position="29"/>
    </location>
</feature>
<dbReference type="GO" id="GO:0010438">
    <property type="term" value="P:cellular response to sulfur starvation"/>
    <property type="evidence" value="ECO:0007669"/>
    <property type="project" value="TreeGrafter"/>
</dbReference>
<dbReference type="PROSITE" id="PS50928">
    <property type="entry name" value="ABC_TM1"/>
    <property type="match status" value="1"/>
</dbReference>
<keyword evidence="2 7" id="KW-0813">Transport</keyword>
<dbReference type="CDD" id="cd06261">
    <property type="entry name" value="TM_PBP2"/>
    <property type="match status" value="1"/>
</dbReference>
<dbReference type="Pfam" id="PF00528">
    <property type="entry name" value="BPD_transp_1"/>
    <property type="match status" value="1"/>
</dbReference>
<dbReference type="PANTHER" id="PTHR30151">
    <property type="entry name" value="ALKANE SULFONATE ABC TRANSPORTER-RELATED, MEMBRANE SUBUNIT"/>
    <property type="match status" value="1"/>
</dbReference>